<protein>
    <submittedName>
        <fullName evidence="1">Uncharacterized protein</fullName>
    </submittedName>
</protein>
<evidence type="ECO:0000313" key="1">
    <source>
        <dbReference type="EMBL" id="NIZ60757.1"/>
    </source>
</evidence>
<reference evidence="1 2" key="1">
    <citation type="submission" date="2018-05" db="EMBL/GenBank/DDBJ databases">
        <authorList>
            <person name="Zhang Y.-J."/>
        </authorList>
    </citation>
    <scope>NUCLEOTIDE SEQUENCE [LARGE SCALE GENOMIC DNA]</scope>
    <source>
        <strain evidence="1 2">CY04</strain>
    </source>
</reference>
<comment type="caution">
    <text evidence="1">The sequence shown here is derived from an EMBL/GenBank/DDBJ whole genome shotgun (WGS) entry which is preliminary data.</text>
</comment>
<accession>A0ABX0W5D1</accession>
<organism evidence="1 2">
    <name type="scientific">Parasedimentitalea denitrificans</name>
    <dbReference type="NCBI Taxonomy" id="2211118"/>
    <lineage>
        <taxon>Bacteria</taxon>
        <taxon>Pseudomonadati</taxon>
        <taxon>Pseudomonadota</taxon>
        <taxon>Alphaproteobacteria</taxon>
        <taxon>Rhodobacterales</taxon>
        <taxon>Paracoccaceae</taxon>
        <taxon>Parasedimentitalea</taxon>
    </lineage>
</organism>
<proteinExistence type="predicted"/>
<evidence type="ECO:0000313" key="2">
    <source>
        <dbReference type="Proteomes" id="UP001429564"/>
    </source>
</evidence>
<dbReference type="RefSeq" id="WP_206188381.1">
    <property type="nucleotide sequence ID" value="NZ_QHLQ01000005.1"/>
</dbReference>
<gene>
    <name evidence="1" type="ORF">DL239_07190</name>
</gene>
<sequence length="118" mass="12920">MFLLRILVVALIPANVFGESGDRDAAVMLEVDVLNFDGQANNSVQFRLDELRAMPAARFERGAIRNFGPKHLKGVSFIELMGQVGVTDGTLVAQRSDRSSDAINMLFVAETEAISSYE</sequence>
<dbReference type="EMBL" id="QHLQ01000005">
    <property type="protein sequence ID" value="NIZ60757.1"/>
    <property type="molecule type" value="Genomic_DNA"/>
</dbReference>
<keyword evidence="2" id="KW-1185">Reference proteome</keyword>
<dbReference type="Proteomes" id="UP001429564">
    <property type="component" value="Unassembled WGS sequence"/>
</dbReference>
<name>A0ABX0W5D1_9RHOB</name>